<sequence>VKTINEDVRLQALVNGKKVIVNEASIRRDLRLNDAEGTACLPNAAIFEELARIGKQRKEAEVPHTEPQTEEHIPTPSHDPLPSGEDRVQLNELMEICTKLSDSVLSLEQINTNQAAKIEKLKKRVKKLKGKKKKRNHGPKRLYKGRIAEIDVDEDLSLINETAQYQGRMNDQDIFGINDLDGDEVVVDVLAEEKEQQSEKVAKKEAQSLIVIKAAKPKALITAATTVTVVSTRPKEKGIIMQDPFETPSPKPIVSSQQPSQPKDKGKAKMVKPKRPLKRKEQIMIDEQIARDLEA</sequence>
<reference evidence="2" key="1">
    <citation type="journal article" date="2019" name="Sci. Rep.">
        <title>Draft genome of Tanacetum cinerariifolium, the natural source of mosquito coil.</title>
        <authorList>
            <person name="Yamashiro T."/>
            <person name="Shiraishi A."/>
            <person name="Satake H."/>
            <person name="Nakayama K."/>
        </authorList>
    </citation>
    <scope>NUCLEOTIDE SEQUENCE</scope>
</reference>
<dbReference type="AlphaFoldDB" id="A0A699HZ96"/>
<organism evidence="2">
    <name type="scientific">Tanacetum cinerariifolium</name>
    <name type="common">Dalmatian daisy</name>
    <name type="synonym">Chrysanthemum cinerariifolium</name>
    <dbReference type="NCBI Taxonomy" id="118510"/>
    <lineage>
        <taxon>Eukaryota</taxon>
        <taxon>Viridiplantae</taxon>
        <taxon>Streptophyta</taxon>
        <taxon>Embryophyta</taxon>
        <taxon>Tracheophyta</taxon>
        <taxon>Spermatophyta</taxon>
        <taxon>Magnoliopsida</taxon>
        <taxon>eudicotyledons</taxon>
        <taxon>Gunneridae</taxon>
        <taxon>Pentapetalae</taxon>
        <taxon>asterids</taxon>
        <taxon>campanulids</taxon>
        <taxon>Asterales</taxon>
        <taxon>Asteraceae</taxon>
        <taxon>Asteroideae</taxon>
        <taxon>Anthemideae</taxon>
        <taxon>Anthemidinae</taxon>
        <taxon>Tanacetum</taxon>
    </lineage>
</organism>
<feature type="compositionally biased region" description="Basic and acidic residues" evidence="1">
    <location>
        <begin position="57"/>
        <end position="73"/>
    </location>
</feature>
<proteinExistence type="predicted"/>
<gene>
    <name evidence="2" type="ORF">Tci_460720</name>
</gene>
<comment type="caution">
    <text evidence="2">The sequence shown here is derived from an EMBL/GenBank/DDBJ whole genome shotgun (WGS) entry which is preliminary data.</text>
</comment>
<feature type="region of interest" description="Disordered" evidence="1">
    <location>
        <begin position="239"/>
        <end position="279"/>
    </location>
</feature>
<accession>A0A699HZ96</accession>
<feature type="region of interest" description="Disordered" evidence="1">
    <location>
        <begin position="57"/>
        <end position="85"/>
    </location>
</feature>
<dbReference type="InterPro" id="IPR038077">
    <property type="entry name" value="Troponin_sf"/>
</dbReference>
<dbReference type="EMBL" id="BKCJ010219355">
    <property type="protein sequence ID" value="GEY88746.1"/>
    <property type="molecule type" value="Genomic_DNA"/>
</dbReference>
<feature type="non-terminal residue" evidence="2">
    <location>
        <position position="1"/>
    </location>
</feature>
<protein>
    <submittedName>
        <fullName evidence="2">Uncharacterized protein</fullName>
    </submittedName>
</protein>
<dbReference type="SUPFAM" id="SSF90250">
    <property type="entry name" value="Troponin coil-coiled subunits"/>
    <property type="match status" value="1"/>
</dbReference>
<name>A0A699HZ96_TANCI</name>
<feature type="compositionally biased region" description="Basic residues" evidence="1">
    <location>
        <begin position="268"/>
        <end position="278"/>
    </location>
</feature>
<evidence type="ECO:0000313" key="2">
    <source>
        <dbReference type="EMBL" id="GEY88746.1"/>
    </source>
</evidence>
<evidence type="ECO:0000256" key="1">
    <source>
        <dbReference type="SAM" id="MobiDB-lite"/>
    </source>
</evidence>